<keyword evidence="11" id="KW-1185">Reference proteome</keyword>
<protein>
    <recommendedName>
        <fullName evidence="9">Fe2OG dioxygenase domain-containing protein</fullName>
    </recommendedName>
</protein>
<keyword evidence="4" id="KW-0223">Dioxygenase</keyword>
<evidence type="ECO:0000256" key="2">
    <source>
        <dbReference type="ARBA" id="ARBA00007879"/>
    </source>
</evidence>
<evidence type="ECO:0000256" key="7">
    <source>
        <dbReference type="ARBA" id="ARBA00023242"/>
    </source>
</evidence>
<dbReference type="PANTHER" id="PTHR46030">
    <property type="entry name" value="ALPHA-KETOGLUTARATE-DEPENDENT DIOXYGENASE ALKB HOMOLOG 6"/>
    <property type="match status" value="1"/>
</dbReference>
<evidence type="ECO:0000313" key="10">
    <source>
        <dbReference type="EMBL" id="RDX41606.1"/>
    </source>
</evidence>
<feature type="domain" description="Fe2OG dioxygenase" evidence="9">
    <location>
        <begin position="97"/>
        <end position="260"/>
    </location>
</feature>
<dbReference type="Gene3D" id="2.60.120.590">
    <property type="entry name" value="Alpha-ketoglutarate-dependent dioxygenase AlkB-like"/>
    <property type="match status" value="1"/>
</dbReference>
<evidence type="ECO:0000256" key="4">
    <source>
        <dbReference type="ARBA" id="ARBA00022964"/>
    </source>
</evidence>
<keyword evidence="5" id="KW-0560">Oxidoreductase</keyword>
<dbReference type="EMBL" id="KZ857507">
    <property type="protein sequence ID" value="RDX41606.1"/>
    <property type="molecule type" value="Genomic_DNA"/>
</dbReference>
<dbReference type="PROSITE" id="PS51471">
    <property type="entry name" value="FE2OG_OXY"/>
    <property type="match status" value="1"/>
</dbReference>
<dbReference type="Pfam" id="PF13532">
    <property type="entry name" value="2OG-FeII_Oxy_2"/>
    <property type="match status" value="1"/>
</dbReference>
<feature type="region of interest" description="Disordered" evidence="8">
    <location>
        <begin position="142"/>
        <end position="174"/>
    </location>
</feature>
<evidence type="ECO:0000256" key="8">
    <source>
        <dbReference type="SAM" id="MobiDB-lite"/>
    </source>
</evidence>
<dbReference type="SUPFAM" id="SSF51197">
    <property type="entry name" value="Clavaminate synthase-like"/>
    <property type="match status" value="1"/>
</dbReference>
<feature type="compositionally biased region" description="Low complexity" evidence="8">
    <location>
        <begin position="148"/>
        <end position="163"/>
    </location>
</feature>
<dbReference type="InterPro" id="IPR037151">
    <property type="entry name" value="AlkB-like_sf"/>
</dbReference>
<proteinExistence type="inferred from homology"/>
<dbReference type="GO" id="GO:0046872">
    <property type="term" value="F:metal ion binding"/>
    <property type="evidence" value="ECO:0007669"/>
    <property type="project" value="UniProtKB-KW"/>
</dbReference>
<evidence type="ECO:0000259" key="9">
    <source>
        <dbReference type="PROSITE" id="PS51471"/>
    </source>
</evidence>
<evidence type="ECO:0000256" key="1">
    <source>
        <dbReference type="ARBA" id="ARBA00004123"/>
    </source>
</evidence>
<dbReference type="Proteomes" id="UP000256964">
    <property type="component" value="Unassembled WGS sequence"/>
</dbReference>
<dbReference type="InterPro" id="IPR005123">
    <property type="entry name" value="Oxoglu/Fe-dep_dioxygenase_dom"/>
</dbReference>
<evidence type="ECO:0000313" key="11">
    <source>
        <dbReference type="Proteomes" id="UP000256964"/>
    </source>
</evidence>
<dbReference type="GO" id="GO:0051213">
    <property type="term" value="F:dioxygenase activity"/>
    <property type="evidence" value="ECO:0007669"/>
    <property type="project" value="UniProtKB-KW"/>
</dbReference>
<evidence type="ECO:0000256" key="5">
    <source>
        <dbReference type="ARBA" id="ARBA00023002"/>
    </source>
</evidence>
<dbReference type="InterPro" id="IPR032862">
    <property type="entry name" value="ALKBH6"/>
</dbReference>
<organism evidence="10 11">
    <name type="scientific">Lentinus brumalis</name>
    <dbReference type="NCBI Taxonomy" id="2498619"/>
    <lineage>
        <taxon>Eukaryota</taxon>
        <taxon>Fungi</taxon>
        <taxon>Dikarya</taxon>
        <taxon>Basidiomycota</taxon>
        <taxon>Agaricomycotina</taxon>
        <taxon>Agaricomycetes</taxon>
        <taxon>Polyporales</taxon>
        <taxon>Polyporaceae</taxon>
        <taxon>Lentinus</taxon>
    </lineage>
</organism>
<keyword evidence="3" id="KW-0479">Metal-binding</keyword>
<name>A0A371CMV2_9APHY</name>
<gene>
    <name evidence="10" type="ORF">OH76DRAFT_1411991</name>
</gene>
<dbReference type="GO" id="GO:0005634">
    <property type="term" value="C:nucleus"/>
    <property type="evidence" value="ECO:0007669"/>
    <property type="project" value="UniProtKB-SubCell"/>
</dbReference>
<comment type="similarity">
    <text evidence="2">Belongs to the alkB family.</text>
</comment>
<dbReference type="InterPro" id="IPR027450">
    <property type="entry name" value="AlkB-like"/>
</dbReference>
<dbReference type="PANTHER" id="PTHR46030:SF1">
    <property type="entry name" value="ALPHA-KETOGLUTARATE-DEPENDENT DIOXYGENASE ALKB HOMOLOG 6"/>
    <property type="match status" value="1"/>
</dbReference>
<sequence length="275" mass="30377">MGEVNLDEYLVPGTSSTYYIPDFVTEDEEEYLIRKIEEAPQPWWKRLNNRRLQIWGGDLTKKQTLIPQDMPVFVNQYPDILGRIRDLGVFKASAHGQPNHVIMNEYAPGQGIMPHEDGPAYHPVVATLSLGAHTIFHYYQYKKDDPSSRPTPSSPTSASGTDTGMMGASSATGRPIDPTPILTLLLEPRSLVITTSSLYQSHLHGIDDLMEDSFAPGSRSPGEKIANAHLLRGQAEKDAILNGGFLERGLRYSLTCRDVEKVTAAGGALFKKLRG</sequence>
<keyword evidence="7" id="KW-0539">Nucleus</keyword>
<evidence type="ECO:0000256" key="3">
    <source>
        <dbReference type="ARBA" id="ARBA00022723"/>
    </source>
</evidence>
<dbReference type="AlphaFoldDB" id="A0A371CMV2"/>
<evidence type="ECO:0000256" key="6">
    <source>
        <dbReference type="ARBA" id="ARBA00023004"/>
    </source>
</evidence>
<dbReference type="STRING" id="139420.A0A371CMV2"/>
<reference evidence="10 11" key="1">
    <citation type="journal article" date="2018" name="Biotechnol. Biofuels">
        <title>Integrative visual omics of the white-rot fungus Polyporus brumalis exposes the biotechnological potential of its oxidative enzymes for delignifying raw plant biomass.</title>
        <authorList>
            <person name="Miyauchi S."/>
            <person name="Rancon A."/>
            <person name="Drula E."/>
            <person name="Hage H."/>
            <person name="Chaduli D."/>
            <person name="Favel A."/>
            <person name="Grisel S."/>
            <person name="Henrissat B."/>
            <person name="Herpoel-Gimbert I."/>
            <person name="Ruiz-Duenas F.J."/>
            <person name="Chevret D."/>
            <person name="Hainaut M."/>
            <person name="Lin J."/>
            <person name="Wang M."/>
            <person name="Pangilinan J."/>
            <person name="Lipzen A."/>
            <person name="Lesage-Meessen L."/>
            <person name="Navarro D."/>
            <person name="Riley R."/>
            <person name="Grigoriev I.V."/>
            <person name="Zhou S."/>
            <person name="Raouche S."/>
            <person name="Rosso M.N."/>
        </authorList>
    </citation>
    <scope>NUCLEOTIDE SEQUENCE [LARGE SCALE GENOMIC DNA]</scope>
    <source>
        <strain evidence="10 11">BRFM 1820</strain>
    </source>
</reference>
<keyword evidence="6" id="KW-0408">Iron</keyword>
<accession>A0A371CMV2</accession>
<dbReference type="OrthoDB" id="412814at2759"/>
<comment type="subcellular location">
    <subcellularLocation>
        <location evidence="1">Nucleus</location>
    </subcellularLocation>
</comment>